<dbReference type="InterPro" id="IPR001578">
    <property type="entry name" value="Peptidase_C12_UCH"/>
</dbReference>
<dbReference type="PANTHER" id="PTHR10589">
    <property type="entry name" value="UBIQUITIN CARBOXYL-TERMINAL HYDROLASE"/>
    <property type="match status" value="1"/>
</dbReference>
<dbReference type="CDD" id="cd09616">
    <property type="entry name" value="Peptidase_C12_UCH_L1_L3"/>
    <property type="match status" value="1"/>
</dbReference>
<dbReference type="InterPro" id="IPR038765">
    <property type="entry name" value="Papain-like_cys_pep_sf"/>
</dbReference>
<sequence length="238" mass="26236">MSVKRYRKHFIPLESNPDVFTDLIHKLGASPTLGFRDVLTLDEPELLPRPALALILIFPTLEAYESQKEKEEALYEECAGSAREEEVVWFEQTINNACGLYAILHAVCNGDARNFIHTGSFLATLLETCLTPRERALALESSGELESAYATAAKQGDSAVPANAEDEVDFHFVCFAKSSKNSHMYELDGDRKGPVDKGALLGSNDDIFTEGVLGIVREYIQREGGESSNFSLMALVRA</sequence>
<dbReference type="PANTHER" id="PTHR10589:SF17">
    <property type="entry name" value="UBIQUITIN CARBOXYL-TERMINAL HYDROLASE"/>
    <property type="match status" value="1"/>
</dbReference>
<dbReference type="Pfam" id="PF01088">
    <property type="entry name" value="Peptidase_C12"/>
    <property type="match status" value="1"/>
</dbReference>
<evidence type="ECO:0000256" key="7">
    <source>
        <dbReference type="PROSITE-ProRule" id="PRU01393"/>
    </source>
</evidence>
<dbReference type="Proteomes" id="UP000799766">
    <property type="component" value="Unassembled WGS sequence"/>
</dbReference>
<evidence type="ECO:0000256" key="6">
    <source>
        <dbReference type="ARBA" id="ARBA00022807"/>
    </source>
</evidence>
<evidence type="ECO:0000256" key="3">
    <source>
        <dbReference type="ARBA" id="ARBA00022670"/>
    </source>
</evidence>
<feature type="site" description="Transition state stabilizer" evidence="7">
    <location>
        <position position="92"/>
    </location>
</feature>
<evidence type="ECO:0000256" key="2">
    <source>
        <dbReference type="ARBA" id="ARBA00009326"/>
    </source>
</evidence>
<keyword evidence="4 7" id="KW-0833">Ubl conjugation pathway</keyword>
<keyword evidence="5 7" id="KW-0378">Hydrolase</keyword>
<dbReference type="SUPFAM" id="SSF54001">
    <property type="entry name" value="Cysteine proteinases"/>
    <property type="match status" value="1"/>
</dbReference>
<keyword evidence="6 7" id="KW-0788">Thiol protease</keyword>
<name>A0A6A6NU88_9PEZI</name>
<dbReference type="PRINTS" id="PR00707">
    <property type="entry name" value="UBCTHYDRLASE"/>
</dbReference>
<dbReference type="Gene3D" id="3.40.532.10">
    <property type="entry name" value="Peptidase C12, ubiquitin carboxyl-terminal hydrolase"/>
    <property type="match status" value="1"/>
</dbReference>
<comment type="catalytic activity">
    <reaction evidence="1 7 8">
        <text>Thiol-dependent hydrolysis of ester, thioester, amide, peptide and isopeptide bonds formed by the C-terminal Gly of ubiquitin (a 76-residue protein attached to proteins as an intracellular targeting signal).</text>
        <dbReference type="EC" id="3.4.19.12"/>
    </reaction>
</comment>
<dbReference type="OrthoDB" id="427186at2759"/>
<feature type="site" description="Important for enzyme activity" evidence="7">
    <location>
        <position position="188"/>
    </location>
</feature>
<evidence type="ECO:0000256" key="4">
    <source>
        <dbReference type="ARBA" id="ARBA00022786"/>
    </source>
</evidence>
<evidence type="ECO:0000256" key="8">
    <source>
        <dbReference type="RuleBase" id="RU361215"/>
    </source>
</evidence>
<protein>
    <recommendedName>
        <fullName evidence="8">Ubiquitin carboxyl-terminal hydrolase</fullName>
        <ecNumber evidence="8">3.4.19.12</ecNumber>
    </recommendedName>
</protein>
<feature type="active site" description="Proton donor" evidence="7">
    <location>
        <position position="171"/>
    </location>
</feature>
<keyword evidence="3 7" id="KW-0645">Protease</keyword>
<dbReference type="AlphaFoldDB" id="A0A6A6NU88"/>
<dbReference type="EC" id="3.4.19.12" evidence="8"/>
<feature type="active site" description="Nucleophile" evidence="7">
    <location>
        <position position="98"/>
    </location>
</feature>
<keyword evidence="11" id="KW-1185">Reference proteome</keyword>
<evidence type="ECO:0000256" key="5">
    <source>
        <dbReference type="ARBA" id="ARBA00022801"/>
    </source>
</evidence>
<reference evidence="10" key="1">
    <citation type="journal article" date="2020" name="Stud. Mycol.">
        <title>101 Dothideomycetes genomes: a test case for predicting lifestyles and emergence of pathogens.</title>
        <authorList>
            <person name="Haridas S."/>
            <person name="Albert R."/>
            <person name="Binder M."/>
            <person name="Bloem J."/>
            <person name="Labutti K."/>
            <person name="Salamov A."/>
            <person name="Andreopoulos B."/>
            <person name="Baker S."/>
            <person name="Barry K."/>
            <person name="Bills G."/>
            <person name="Bluhm B."/>
            <person name="Cannon C."/>
            <person name="Castanera R."/>
            <person name="Culley D."/>
            <person name="Daum C."/>
            <person name="Ezra D."/>
            <person name="Gonzalez J."/>
            <person name="Henrissat B."/>
            <person name="Kuo A."/>
            <person name="Liang C."/>
            <person name="Lipzen A."/>
            <person name="Lutzoni F."/>
            <person name="Magnuson J."/>
            <person name="Mondo S."/>
            <person name="Nolan M."/>
            <person name="Ohm R."/>
            <person name="Pangilinan J."/>
            <person name="Park H.-J."/>
            <person name="Ramirez L."/>
            <person name="Alfaro M."/>
            <person name="Sun H."/>
            <person name="Tritt A."/>
            <person name="Yoshinaga Y."/>
            <person name="Zwiers L.-H."/>
            <person name="Turgeon B."/>
            <person name="Goodwin S."/>
            <person name="Spatafora J."/>
            <person name="Crous P."/>
            <person name="Grigoriev I."/>
        </authorList>
    </citation>
    <scope>NUCLEOTIDE SEQUENCE</scope>
    <source>
        <strain evidence="10">ATCC 16933</strain>
    </source>
</reference>
<dbReference type="GO" id="GO:0006511">
    <property type="term" value="P:ubiquitin-dependent protein catabolic process"/>
    <property type="evidence" value="ECO:0007669"/>
    <property type="project" value="UniProtKB-UniRule"/>
</dbReference>
<dbReference type="InterPro" id="IPR036959">
    <property type="entry name" value="Peptidase_C12_UCH_sf"/>
</dbReference>
<dbReference type="GO" id="GO:0004843">
    <property type="term" value="F:cysteine-type deubiquitinase activity"/>
    <property type="evidence" value="ECO:0007669"/>
    <property type="project" value="UniProtKB-UniRule"/>
</dbReference>
<feature type="domain" description="UCH catalytic" evidence="9">
    <location>
        <begin position="9"/>
        <end position="237"/>
    </location>
</feature>
<accession>A0A6A6NU88</accession>
<evidence type="ECO:0000259" key="9">
    <source>
        <dbReference type="PROSITE" id="PS52048"/>
    </source>
</evidence>
<evidence type="ECO:0000313" key="11">
    <source>
        <dbReference type="Proteomes" id="UP000799766"/>
    </source>
</evidence>
<dbReference type="EMBL" id="MU001688">
    <property type="protein sequence ID" value="KAF2455014.1"/>
    <property type="molecule type" value="Genomic_DNA"/>
</dbReference>
<dbReference type="PROSITE" id="PS52048">
    <property type="entry name" value="UCH_DOMAIN"/>
    <property type="match status" value="1"/>
</dbReference>
<organism evidence="10 11">
    <name type="scientific">Lineolata rhizophorae</name>
    <dbReference type="NCBI Taxonomy" id="578093"/>
    <lineage>
        <taxon>Eukaryota</taxon>
        <taxon>Fungi</taxon>
        <taxon>Dikarya</taxon>
        <taxon>Ascomycota</taxon>
        <taxon>Pezizomycotina</taxon>
        <taxon>Dothideomycetes</taxon>
        <taxon>Dothideomycetes incertae sedis</taxon>
        <taxon>Lineolatales</taxon>
        <taxon>Lineolataceae</taxon>
        <taxon>Lineolata</taxon>
    </lineage>
</organism>
<evidence type="ECO:0000256" key="1">
    <source>
        <dbReference type="ARBA" id="ARBA00000707"/>
    </source>
</evidence>
<proteinExistence type="inferred from homology"/>
<comment type="similarity">
    <text evidence="2 7 8">Belongs to the peptidase C12 family.</text>
</comment>
<dbReference type="GO" id="GO:0005737">
    <property type="term" value="C:cytoplasm"/>
    <property type="evidence" value="ECO:0007669"/>
    <property type="project" value="TreeGrafter"/>
</dbReference>
<evidence type="ECO:0000313" key="10">
    <source>
        <dbReference type="EMBL" id="KAF2455014.1"/>
    </source>
</evidence>
<gene>
    <name evidence="10" type="ORF">BDY21DRAFT_387166</name>
</gene>
<dbReference type="GO" id="GO:0016579">
    <property type="term" value="P:protein deubiquitination"/>
    <property type="evidence" value="ECO:0007669"/>
    <property type="project" value="TreeGrafter"/>
</dbReference>